<dbReference type="GO" id="GO:0000049">
    <property type="term" value="F:tRNA binding"/>
    <property type="evidence" value="ECO:0007669"/>
    <property type="project" value="TreeGrafter"/>
</dbReference>
<evidence type="ECO:0000256" key="14">
    <source>
        <dbReference type="PIRSR" id="PIRSR004930-1"/>
    </source>
</evidence>
<reference evidence="17" key="1">
    <citation type="submission" date="2016-10" db="EMBL/GenBank/DDBJ databases">
        <authorList>
            <person name="Varghese N."/>
            <person name="Submissions S."/>
        </authorList>
    </citation>
    <scope>NUCLEOTIDE SEQUENCE [LARGE SCALE GENOMIC DNA]</scope>
    <source>
        <strain evidence="17">CGMCC 1.12402</strain>
    </source>
</reference>
<dbReference type="InterPro" id="IPR050156">
    <property type="entry name" value="TC-AMP_synthase_SUA5"/>
</dbReference>
<feature type="binding site" evidence="14">
    <location>
        <position position="173"/>
    </location>
    <ligand>
        <name>L-threonine</name>
        <dbReference type="ChEBI" id="CHEBI:57926"/>
    </ligand>
</feature>
<dbReference type="GO" id="GO:0008033">
    <property type="term" value="P:tRNA processing"/>
    <property type="evidence" value="ECO:0007669"/>
    <property type="project" value="UniProtKB-KW"/>
</dbReference>
<dbReference type="InterPro" id="IPR005145">
    <property type="entry name" value="Sua5_C"/>
</dbReference>
<feature type="binding site" evidence="14">
    <location>
        <position position="143"/>
    </location>
    <ligand>
        <name>ATP</name>
        <dbReference type="ChEBI" id="CHEBI:30616"/>
    </ligand>
</feature>
<dbReference type="RefSeq" id="WP_090261040.1">
    <property type="nucleotide sequence ID" value="NZ_FOIR01000005.1"/>
</dbReference>
<feature type="binding site" evidence="14">
    <location>
        <position position="223"/>
    </location>
    <ligand>
        <name>ATP</name>
        <dbReference type="ChEBI" id="CHEBI:30616"/>
    </ligand>
</feature>
<keyword evidence="8 13" id="KW-0548">Nucleotidyltransferase</keyword>
<keyword evidence="5 13" id="KW-0963">Cytoplasm</keyword>
<evidence type="ECO:0000256" key="9">
    <source>
        <dbReference type="ARBA" id="ARBA00022741"/>
    </source>
</evidence>
<dbReference type="PANTHER" id="PTHR17490">
    <property type="entry name" value="SUA5"/>
    <property type="match status" value="1"/>
</dbReference>
<dbReference type="InterPro" id="IPR006070">
    <property type="entry name" value="Sua5-like_dom"/>
</dbReference>
<dbReference type="PANTHER" id="PTHR17490:SF16">
    <property type="entry name" value="THREONYLCARBAMOYL-AMP SYNTHASE"/>
    <property type="match status" value="1"/>
</dbReference>
<dbReference type="OrthoDB" id="9814580at2"/>
<comment type="catalytic activity">
    <reaction evidence="12 13">
        <text>L-threonine + hydrogencarbonate + ATP = L-threonylcarbamoyladenylate + diphosphate + H2O</text>
        <dbReference type="Rhea" id="RHEA:36407"/>
        <dbReference type="ChEBI" id="CHEBI:15377"/>
        <dbReference type="ChEBI" id="CHEBI:17544"/>
        <dbReference type="ChEBI" id="CHEBI:30616"/>
        <dbReference type="ChEBI" id="CHEBI:33019"/>
        <dbReference type="ChEBI" id="CHEBI:57926"/>
        <dbReference type="ChEBI" id="CHEBI:73682"/>
        <dbReference type="EC" id="2.7.7.87"/>
    </reaction>
</comment>
<organism evidence="16 17">
    <name type="scientific">Roseivirga pacifica</name>
    <dbReference type="NCBI Taxonomy" id="1267423"/>
    <lineage>
        <taxon>Bacteria</taxon>
        <taxon>Pseudomonadati</taxon>
        <taxon>Bacteroidota</taxon>
        <taxon>Cytophagia</taxon>
        <taxon>Cytophagales</taxon>
        <taxon>Roseivirgaceae</taxon>
        <taxon>Roseivirga</taxon>
    </lineage>
</organism>
<dbReference type="EMBL" id="FOIR01000005">
    <property type="protein sequence ID" value="SEW43043.1"/>
    <property type="molecule type" value="Genomic_DNA"/>
</dbReference>
<dbReference type="EC" id="2.7.7.87" evidence="3 13"/>
<evidence type="ECO:0000256" key="5">
    <source>
        <dbReference type="ARBA" id="ARBA00022490"/>
    </source>
</evidence>
<dbReference type="Pfam" id="PF01300">
    <property type="entry name" value="Sua5_yciO_yrdC"/>
    <property type="match status" value="1"/>
</dbReference>
<evidence type="ECO:0000313" key="17">
    <source>
        <dbReference type="Proteomes" id="UP000199437"/>
    </source>
</evidence>
<keyword evidence="6 13" id="KW-0808">Transferase</keyword>
<proteinExistence type="inferred from homology"/>
<evidence type="ECO:0000256" key="12">
    <source>
        <dbReference type="ARBA" id="ARBA00048366"/>
    </source>
</evidence>
<keyword evidence="9 13" id="KW-0547">Nucleotide-binding</keyword>
<dbReference type="GO" id="GO:0061710">
    <property type="term" value="F:L-threonylcarbamoyladenylate synthase"/>
    <property type="evidence" value="ECO:0007669"/>
    <property type="project" value="UniProtKB-EC"/>
</dbReference>
<dbReference type="PIRSF" id="PIRSF004930">
    <property type="entry name" value="Tln_factor_SUA5"/>
    <property type="match status" value="1"/>
</dbReference>
<feature type="binding site" evidence="14">
    <location>
        <position position="135"/>
    </location>
    <ligand>
        <name>ATP</name>
        <dbReference type="ChEBI" id="CHEBI:30616"/>
    </ligand>
</feature>
<feature type="binding site" evidence="14">
    <location>
        <position position="187"/>
    </location>
    <ligand>
        <name>ATP</name>
        <dbReference type="ChEBI" id="CHEBI:30616"/>
    </ligand>
</feature>
<feature type="binding site" evidence="14">
    <location>
        <position position="50"/>
    </location>
    <ligand>
        <name>ATP</name>
        <dbReference type="ChEBI" id="CHEBI:30616"/>
    </ligand>
</feature>
<keyword evidence="7 13" id="KW-0819">tRNA processing</keyword>
<evidence type="ECO:0000256" key="2">
    <source>
        <dbReference type="ARBA" id="ARBA00007663"/>
    </source>
</evidence>
<dbReference type="InterPro" id="IPR038385">
    <property type="entry name" value="Sua5/YwlC_C"/>
</dbReference>
<dbReference type="NCBIfam" id="TIGR00057">
    <property type="entry name" value="L-threonylcarbamoyladenylate synthase"/>
    <property type="match status" value="1"/>
</dbReference>
<dbReference type="InterPro" id="IPR010923">
    <property type="entry name" value="T(6)A37_SUA5"/>
</dbReference>
<dbReference type="SUPFAM" id="SSF55821">
    <property type="entry name" value="YrdC/RibB"/>
    <property type="match status" value="1"/>
</dbReference>
<dbReference type="GeneID" id="99988587"/>
<dbReference type="Pfam" id="PF03481">
    <property type="entry name" value="Sua5_C"/>
    <property type="match status" value="1"/>
</dbReference>
<evidence type="ECO:0000256" key="4">
    <source>
        <dbReference type="ARBA" id="ARBA00015492"/>
    </source>
</evidence>
<comment type="function">
    <text evidence="13">Required for the formation of a threonylcarbamoyl group on adenosine at position 37 (t(6)A37) in tRNAs that read codons beginning with adenine.</text>
</comment>
<protein>
    <recommendedName>
        <fullName evidence="4 13">Threonylcarbamoyl-AMP synthase</fullName>
        <shortName evidence="13">TC-AMP synthase</shortName>
        <ecNumber evidence="3 13">2.7.7.87</ecNumber>
    </recommendedName>
    <alternativeName>
        <fullName evidence="11 13">L-threonylcarbamoyladenylate synthase</fullName>
    </alternativeName>
</protein>
<comment type="subcellular location">
    <subcellularLocation>
        <location evidence="1 13">Cytoplasm</location>
    </subcellularLocation>
</comment>
<dbReference type="PROSITE" id="PS51163">
    <property type="entry name" value="YRDC"/>
    <property type="match status" value="1"/>
</dbReference>
<dbReference type="Proteomes" id="UP000199437">
    <property type="component" value="Unassembled WGS sequence"/>
</dbReference>
<accession>A0A1I0RP25</accession>
<evidence type="ECO:0000256" key="13">
    <source>
        <dbReference type="PIRNR" id="PIRNR004930"/>
    </source>
</evidence>
<dbReference type="FunFam" id="3.90.870.10:FF:000009">
    <property type="entry name" value="Threonylcarbamoyl-AMP synthase, putative"/>
    <property type="match status" value="1"/>
</dbReference>
<keyword evidence="17" id="KW-1185">Reference proteome</keyword>
<evidence type="ECO:0000256" key="8">
    <source>
        <dbReference type="ARBA" id="ARBA00022695"/>
    </source>
</evidence>
<dbReference type="Gene3D" id="3.90.870.10">
    <property type="entry name" value="DHBP synthase"/>
    <property type="match status" value="1"/>
</dbReference>
<name>A0A1I0RP25_9BACT</name>
<dbReference type="GO" id="GO:0003725">
    <property type="term" value="F:double-stranded RNA binding"/>
    <property type="evidence" value="ECO:0007669"/>
    <property type="project" value="UniProtKB-UniRule"/>
</dbReference>
<feature type="binding site" evidence="14">
    <location>
        <position position="133"/>
    </location>
    <ligand>
        <name>L-threonine</name>
        <dbReference type="ChEBI" id="CHEBI:57926"/>
    </ligand>
</feature>
<feature type="binding site" evidence="14">
    <location>
        <position position="59"/>
    </location>
    <ligand>
        <name>ATP</name>
        <dbReference type="ChEBI" id="CHEBI:30616"/>
    </ligand>
</feature>
<feature type="binding site" evidence="14">
    <location>
        <position position="109"/>
    </location>
    <ligand>
        <name>ATP</name>
        <dbReference type="ChEBI" id="CHEBI:30616"/>
    </ligand>
</feature>
<evidence type="ECO:0000256" key="3">
    <source>
        <dbReference type="ARBA" id="ARBA00012584"/>
    </source>
</evidence>
<evidence type="ECO:0000256" key="1">
    <source>
        <dbReference type="ARBA" id="ARBA00004496"/>
    </source>
</evidence>
<gene>
    <name evidence="16" type="ORF">SAMN05216290_3921</name>
</gene>
<feature type="domain" description="YrdC-like" evidence="15">
    <location>
        <begin position="5"/>
        <end position="191"/>
    </location>
</feature>
<sequence length="320" mass="34602">MAKIGDDIALASEVLNNGGLVAMPTETVYGLAGNALNLDAVHGIFEAKQRPSFDPLIVHTNSLEKVEGFVAEIPQKAKLLADAYWPGPLTLLLEKRPIIPDLVTSGLNTVAIRMPKHPVALALLENLNFPLAAPSANPFGYVSPTTAEHVNNQLGEKIDYILDGGECTVGIESTIVSFENEVPKVLRLGGLSVEDIEEVVGPVEVAIHSSSKPSAPGMLKSHYAPSKTIVLFDDINLKDITDFSEFGSLVFDQPYDFLPLENQFVLSRSGDMAEAAKNLFSGLRILDQKPQIHTIITQFVPNEGLGRAINDRIKRATVKS</sequence>
<keyword evidence="10 13" id="KW-0067">ATP-binding</keyword>
<dbReference type="GO" id="GO:0005737">
    <property type="term" value="C:cytoplasm"/>
    <property type="evidence" value="ECO:0007669"/>
    <property type="project" value="UniProtKB-SubCell"/>
</dbReference>
<evidence type="ECO:0000313" key="16">
    <source>
        <dbReference type="EMBL" id="SEW43043.1"/>
    </source>
</evidence>
<dbReference type="AlphaFoldDB" id="A0A1I0RP25"/>
<evidence type="ECO:0000256" key="6">
    <source>
        <dbReference type="ARBA" id="ARBA00022679"/>
    </source>
</evidence>
<comment type="similarity">
    <text evidence="2 13">Belongs to the SUA5 family.</text>
</comment>
<evidence type="ECO:0000259" key="15">
    <source>
        <dbReference type="PROSITE" id="PS51163"/>
    </source>
</evidence>
<feature type="binding site" evidence="14">
    <location>
        <position position="113"/>
    </location>
    <ligand>
        <name>L-threonine</name>
        <dbReference type="ChEBI" id="CHEBI:57926"/>
    </ligand>
</feature>
<dbReference type="GO" id="GO:0005524">
    <property type="term" value="F:ATP binding"/>
    <property type="evidence" value="ECO:0007669"/>
    <property type="project" value="UniProtKB-UniRule"/>
</dbReference>
<dbReference type="GO" id="GO:0006450">
    <property type="term" value="P:regulation of translational fidelity"/>
    <property type="evidence" value="ECO:0007669"/>
    <property type="project" value="TreeGrafter"/>
</dbReference>
<dbReference type="InterPro" id="IPR017945">
    <property type="entry name" value="DHBP_synth_RibB-like_a/b_dom"/>
</dbReference>
<evidence type="ECO:0000256" key="11">
    <source>
        <dbReference type="ARBA" id="ARBA00029774"/>
    </source>
</evidence>
<evidence type="ECO:0000256" key="10">
    <source>
        <dbReference type="ARBA" id="ARBA00022840"/>
    </source>
</evidence>
<evidence type="ECO:0000256" key="7">
    <source>
        <dbReference type="ARBA" id="ARBA00022694"/>
    </source>
</evidence>
<dbReference type="STRING" id="1267423.SAMN05216290_3921"/>
<feature type="binding site" evidence="14">
    <location>
        <position position="27"/>
    </location>
    <ligand>
        <name>L-threonine</name>
        <dbReference type="ChEBI" id="CHEBI:57926"/>
    </ligand>
</feature>
<dbReference type="Gene3D" id="3.40.50.11030">
    <property type="entry name" value="Threonylcarbamoyl-AMP synthase, C-terminal domain"/>
    <property type="match status" value="1"/>
</dbReference>